<feature type="region of interest" description="Disordered" evidence="1">
    <location>
        <begin position="1"/>
        <end position="53"/>
    </location>
</feature>
<feature type="compositionally biased region" description="Low complexity" evidence="1">
    <location>
        <begin position="16"/>
        <end position="27"/>
    </location>
</feature>
<reference evidence="2 3" key="1">
    <citation type="submission" date="2017-05" db="EMBL/GenBank/DDBJ databases">
        <title>Complete genome sequence of Streptomyces sp. SCSIO 03032 revealed the diverse biosynthetic pathways for its bioactive secondary metabolites.</title>
        <authorList>
            <person name="Ma L."/>
            <person name="Zhu Y."/>
            <person name="Zhang W."/>
            <person name="Zhang G."/>
            <person name="Tian X."/>
            <person name="Zhang S."/>
            <person name="Zhang C."/>
        </authorList>
    </citation>
    <scope>NUCLEOTIDE SEQUENCE [LARGE SCALE GENOMIC DNA]</scope>
    <source>
        <strain evidence="2 3">SCSIO 03032</strain>
    </source>
</reference>
<accession>A0A1W7CZ76</accession>
<dbReference type="EMBL" id="CP021121">
    <property type="protein sequence ID" value="ARQ70151.1"/>
    <property type="molecule type" value="Genomic_DNA"/>
</dbReference>
<evidence type="ECO:0000313" key="3">
    <source>
        <dbReference type="Proteomes" id="UP000194218"/>
    </source>
</evidence>
<sequence>MAVTAACGGSDDDASSENGDNTSTETTEGGGDDAEGGEDSEGEGGSATADLPPGEIARAAGEALISAEALRIATVGDPAELGMGIDLQLDREGTCVGSVTMPGMGSVELLMEGERVWMKPDAEFWETGLGAADPAIISLVDGSYLHGSTSDAELAQMAGTCNLDAFTGDLGSPSAAGDNMTAGEVTDYNGVPVIPLTEGSGAQATEVYVAAEGEPYPVLMRSEAEGMEIEFSNFNEPVPFEEPPADQVLNIADFREGNIGA</sequence>
<evidence type="ECO:0008006" key="4">
    <source>
        <dbReference type="Google" id="ProtNLM"/>
    </source>
</evidence>
<dbReference type="KEGG" id="smao:CAG99_16005"/>
<name>A0A1W7CZ76_9ACTN</name>
<organism evidence="2 3">
    <name type="scientific">Streptomyces marincola</name>
    <dbReference type="NCBI Taxonomy" id="2878388"/>
    <lineage>
        <taxon>Bacteria</taxon>
        <taxon>Bacillati</taxon>
        <taxon>Actinomycetota</taxon>
        <taxon>Actinomycetes</taxon>
        <taxon>Kitasatosporales</taxon>
        <taxon>Streptomycetaceae</taxon>
        <taxon>Streptomyces</taxon>
    </lineage>
</organism>
<dbReference type="AlphaFoldDB" id="A0A1W7CZ76"/>
<gene>
    <name evidence="2" type="ORF">CAG99_16005</name>
</gene>
<dbReference type="Gene3D" id="2.50.20.20">
    <property type="match status" value="1"/>
</dbReference>
<dbReference type="Proteomes" id="UP000194218">
    <property type="component" value="Chromosome"/>
</dbReference>
<keyword evidence="3" id="KW-1185">Reference proteome</keyword>
<proteinExistence type="predicted"/>
<evidence type="ECO:0000313" key="2">
    <source>
        <dbReference type="EMBL" id="ARQ70151.1"/>
    </source>
</evidence>
<evidence type="ECO:0000256" key="1">
    <source>
        <dbReference type="SAM" id="MobiDB-lite"/>
    </source>
</evidence>
<protein>
    <recommendedName>
        <fullName evidence="4">Lipoprotein</fullName>
    </recommendedName>
</protein>
<feature type="compositionally biased region" description="Acidic residues" evidence="1">
    <location>
        <begin position="30"/>
        <end position="42"/>
    </location>
</feature>